<proteinExistence type="predicted"/>
<dbReference type="AlphaFoldDB" id="A0A1G2EF91"/>
<evidence type="ECO:0000313" key="1">
    <source>
        <dbReference type="EMBL" id="OGZ23858.1"/>
    </source>
</evidence>
<gene>
    <name evidence="1" type="ORF">A3A08_01725</name>
</gene>
<evidence type="ECO:0000313" key="2">
    <source>
        <dbReference type="Proteomes" id="UP000176406"/>
    </source>
</evidence>
<organism evidence="1 2">
    <name type="scientific">Candidatus Nealsonbacteria bacterium RIFCSPLOWO2_01_FULL_41_9</name>
    <dbReference type="NCBI Taxonomy" id="1801671"/>
    <lineage>
        <taxon>Bacteria</taxon>
        <taxon>Candidatus Nealsoniibacteriota</taxon>
    </lineage>
</organism>
<name>A0A1G2EF91_9BACT</name>
<sequence length="85" mass="9539">MKNIFKDAEGNIHFGLNAPAGFSGAEREDVDKALVNPGNRKLWRCNVCNDLQISTDPLEECPTCLTKNAYVEIDLDEFKKLINIL</sequence>
<dbReference type="SUPFAM" id="SSF57802">
    <property type="entry name" value="Rubredoxin-like"/>
    <property type="match status" value="1"/>
</dbReference>
<reference evidence="1 2" key="1">
    <citation type="journal article" date="2016" name="Nat. Commun.">
        <title>Thousands of microbial genomes shed light on interconnected biogeochemical processes in an aquifer system.</title>
        <authorList>
            <person name="Anantharaman K."/>
            <person name="Brown C.T."/>
            <person name="Hug L.A."/>
            <person name="Sharon I."/>
            <person name="Castelle C.J."/>
            <person name="Probst A.J."/>
            <person name="Thomas B.C."/>
            <person name="Singh A."/>
            <person name="Wilkins M.J."/>
            <person name="Karaoz U."/>
            <person name="Brodie E.L."/>
            <person name="Williams K.H."/>
            <person name="Hubbard S.S."/>
            <person name="Banfield J.F."/>
        </authorList>
    </citation>
    <scope>NUCLEOTIDE SEQUENCE [LARGE SCALE GENOMIC DNA]</scope>
</reference>
<comment type="caution">
    <text evidence="1">The sequence shown here is derived from an EMBL/GenBank/DDBJ whole genome shotgun (WGS) entry which is preliminary data.</text>
</comment>
<protein>
    <submittedName>
        <fullName evidence="1">Uncharacterized protein</fullName>
    </submittedName>
</protein>
<dbReference type="Proteomes" id="UP000176406">
    <property type="component" value="Unassembled WGS sequence"/>
</dbReference>
<accession>A0A1G2EF91</accession>
<dbReference type="Gene3D" id="2.20.28.10">
    <property type="match status" value="1"/>
</dbReference>
<dbReference type="EMBL" id="MHMG01000005">
    <property type="protein sequence ID" value="OGZ23858.1"/>
    <property type="molecule type" value="Genomic_DNA"/>
</dbReference>